<keyword evidence="1" id="KW-0378">Hydrolase</keyword>
<dbReference type="InterPro" id="IPR011969">
    <property type="entry name" value="Clan_AA_Asp_peptidase_C"/>
</dbReference>
<dbReference type="Proteomes" id="UP000254701">
    <property type="component" value="Unassembled WGS sequence"/>
</dbReference>
<sequence>MLRKLIIFGVCAGASASVPMLWDKDGEKFKALTEMATGNSAPTSRPIEVSAATASTSGRSVTIDADMRGHFTASFKINGRSIEAMVDTGATLVAINLSTARKAGVKVAPGDFTQQVNTANGAARAALARIDRLQIGRISVDDVPVVVLEDKALDGTLIGMSFLSRLKKYQVENGALLLVQ</sequence>
<name>A0A380WDR6_AMIAI</name>
<dbReference type="PROSITE" id="PS00141">
    <property type="entry name" value="ASP_PROTEASE"/>
    <property type="match status" value="1"/>
</dbReference>
<dbReference type="OrthoDB" id="7595324at2"/>
<dbReference type="InterPro" id="IPR001969">
    <property type="entry name" value="Aspartic_peptidase_AS"/>
</dbReference>
<dbReference type="CDD" id="cd05483">
    <property type="entry name" value="retropepsin_like_bacteria"/>
    <property type="match status" value="1"/>
</dbReference>
<evidence type="ECO:0000313" key="1">
    <source>
        <dbReference type="EMBL" id="SUU86935.1"/>
    </source>
</evidence>
<dbReference type="RefSeq" id="WP_115729466.1">
    <property type="nucleotide sequence ID" value="NZ_BAAAVY010000011.1"/>
</dbReference>
<gene>
    <name evidence="1" type="ORF">NCTC10684_00123</name>
</gene>
<reference evidence="1 2" key="1">
    <citation type="submission" date="2018-06" db="EMBL/GenBank/DDBJ databases">
        <authorList>
            <consortium name="Pathogen Informatics"/>
            <person name="Doyle S."/>
        </authorList>
    </citation>
    <scope>NUCLEOTIDE SEQUENCE [LARGE SCALE GENOMIC DNA]</scope>
    <source>
        <strain evidence="1 2">NCTC10684</strain>
    </source>
</reference>
<dbReference type="SUPFAM" id="SSF50630">
    <property type="entry name" value="Acid proteases"/>
    <property type="match status" value="1"/>
</dbReference>
<dbReference type="AlphaFoldDB" id="A0A380WDR6"/>
<dbReference type="GO" id="GO:0004190">
    <property type="term" value="F:aspartic-type endopeptidase activity"/>
    <property type="evidence" value="ECO:0007669"/>
    <property type="project" value="InterPro"/>
</dbReference>
<protein>
    <submittedName>
        <fullName evidence="1">Predicted aspartyl protease</fullName>
    </submittedName>
</protein>
<evidence type="ECO:0000313" key="2">
    <source>
        <dbReference type="Proteomes" id="UP000254701"/>
    </source>
</evidence>
<dbReference type="Pfam" id="PF13975">
    <property type="entry name" value="gag-asp_proteas"/>
    <property type="match status" value="1"/>
</dbReference>
<organism evidence="1 2">
    <name type="scientific">Aminobacter aminovorans</name>
    <name type="common">Chelatobacter heintzii</name>
    <dbReference type="NCBI Taxonomy" id="83263"/>
    <lineage>
        <taxon>Bacteria</taxon>
        <taxon>Pseudomonadati</taxon>
        <taxon>Pseudomonadota</taxon>
        <taxon>Alphaproteobacteria</taxon>
        <taxon>Hyphomicrobiales</taxon>
        <taxon>Phyllobacteriaceae</taxon>
        <taxon>Aminobacter</taxon>
    </lineage>
</organism>
<dbReference type="GO" id="GO:0006508">
    <property type="term" value="P:proteolysis"/>
    <property type="evidence" value="ECO:0007669"/>
    <property type="project" value="UniProtKB-KW"/>
</dbReference>
<dbReference type="InterPro" id="IPR021109">
    <property type="entry name" value="Peptidase_aspartic_dom_sf"/>
</dbReference>
<dbReference type="InterPro" id="IPR034122">
    <property type="entry name" value="Retropepsin-like_bacterial"/>
</dbReference>
<dbReference type="EMBL" id="UFSM01000001">
    <property type="protein sequence ID" value="SUU86935.1"/>
    <property type="molecule type" value="Genomic_DNA"/>
</dbReference>
<proteinExistence type="predicted"/>
<dbReference type="NCBIfam" id="TIGR02281">
    <property type="entry name" value="clan_AA_DTGA"/>
    <property type="match status" value="1"/>
</dbReference>
<accession>A0A380WDR6</accession>
<dbReference type="Gene3D" id="2.40.70.10">
    <property type="entry name" value="Acid Proteases"/>
    <property type="match status" value="1"/>
</dbReference>
<keyword evidence="1" id="KW-0645">Protease</keyword>